<proteinExistence type="predicted"/>
<dbReference type="InterPro" id="IPR036249">
    <property type="entry name" value="Thioredoxin-like_sf"/>
</dbReference>
<dbReference type="PROSITE" id="PS51354">
    <property type="entry name" value="GLUTAREDOXIN_2"/>
    <property type="match status" value="1"/>
</dbReference>
<evidence type="ECO:0000259" key="1">
    <source>
        <dbReference type="PROSITE" id="PS50404"/>
    </source>
</evidence>
<dbReference type="Gene3D" id="3.40.30.10">
    <property type="entry name" value="Glutaredoxin"/>
    <property type="match status" value="1"/>
</dbReference>
<evidence type="ECO:0000313" key="3">
    <source>
        <dbReference type="EMBL" id="JAC77328.1"/>
    </source>
</evidence>
<dbReference type="CDD" id="cd00570">
    <property type="entry name" value="GST_N_family"/>
    <property type="match status" value="1"/>
</dbReference>
<protein>
    <submittedName>
        <fullName evidence="3">Glutathione S-transferase</fullName>
    </submittedName>
</protein>
<dbReference type="GO" id="GO:0005737">
    <property type="term" value="C:cytoplasm"/>
    <property type="evidence" value="ECO:0007669"/>
    <property type="project" value="TreeGrafter"/>
</dbReference>
<dbReference type="EMBL" id="GBEZ01008196">
    <property type="protein sequence ID" value="JAC77328.1"/>
    <property type="molecule type" value="Transcribed_RNA"/>
</dbReference>
<dbReference type="GO" id="GO:0016740">
    <property type="term" value="F:transferase activity"/>
    <property type="evidence" value="ECO:0007669"/>
    <property type="project" value="UniProtKB-KW"/>
</dbReference>
<dbReference type="SFLD" id="SFLDG00358">
    <property type="entry name" value="Main_(cytGST)"/>
    <property type="match status" value="1"/>
</dbReference>
<organism evidence="3">
    <name type="scientific">Tetraselmis sp. GSL018</name>
    <dbReference type="NCBI Taxonomy" id="582737"/>
    <lineage>
        <taxon>Eukaryota</taxon>
        <taxon>Viridiplantae</taxon>
        <taxon>Chlorophyta</taxon>
        <taxon>core chlorophytes</taxon>
        <taxon>Chlorodendrophyceae</taxon>
        <taxon>Chlorodendrales</taxon>
        <taxon>Chlorodendraceae</taxon>
        <taxon>Tetraselmis</taxon>
    </lineage>
</organism>
<dbReference type="PROSITE" id="PS50405">
    <property type="entry name" value="GST_CTER"/>
    <property type="match status" value="1"/>
</dbReference>
<dbReference type="InterPro" id="IPR036282">
    <property type="entry name" value="Glutathione-S-Trfase_C_sf"/>
</dbReference>
<dbReference type="PROSITE" id="PS50404">
    <property type="entry name" value="GST_NTER"/>
    <property type="match status" value="1"/>
</dbReference>
<dbReference type="InterPro" id="IPR004045">
    <property type="entry name" value="Glutathione_S-Trfase_N"/>
</dbReference>
<accession>A0A061RZC1</accession>
<gene>
    <name evidence="3" type="primary">GST</name>
    <name evidence="3" type="ORF">TSPGSL018_18002</name>
</gene>
<dbReference type="Pfam" id="PF13409">
    <property type="entry name" value="GST_N_2"/>
    <property type="match status" value="1"/>
</dbReference>
<dbReference type="SUPFAM" id="SSF52833">
    <property type="entry name" value="Thioredoxin-like"/>
    <property type="match status" value="1"/>
</dbReference>
<feature type="domain" description="GST N-terminal" evidence="1">
    <location>
        <begin position="74"/>
        <end position="155"/>
    </location>
</feature>
<dbReference type="PANTHER" id="PTHR43968">
    <property type="match status" value="1"/>
</dbReference>
<dbReference type="InterPro" id="IPR010987">
    <property type="entry name" value="Glutathione-S-Trfase_C-like"/>
</dbReference>
<feature type="domain" description="GST C-terminal" evidence="2">
    <location>
        <begin position="157"/>
        <end position="287"/>
    </location>
</feature>
<dbReference type="AlphaFoldDB" id="A0A061RZC1"/>
<name>A0A061RZC1_9CHLO</name>
<dbReference type="InterPro" id="IPR050983">
    <property type="entry name" value="GST_Omega/HSP26"/>
</dbReference>
<keyword evidence="3" id="KW-0808">Transferase</keyword>
<dbReference type="SFLD" id="SFLDS00019">
    <property type="entry name" value="Glutathione_Transferase_(cytos"/>
    <property type="match status" value="1"/>
</dbReference>
<dbReference type="InterPro" id="IPR040079">
    <property type="entry name" value="Glutathione_S-Trfase"/>
</dbReference>
<reference evidence="3" key="1">
    <citation type="submission" date="2014-05" db="EMBL/GenBank/DDBJ databases">
        <title>The transcriptome of the halophilic microalga Tetraselmis sp. GSL018 isolated from the Great Salt Lake, Utah.</title>
        <authorList>
            <person name="Jinkerson R.E."/>
            <person name="D'Adamo S."/>
            <person name="Posewitz M.C."/>
        </authorList>
    </citation>
    <scope>NUCLEOTIDE SEQUENCE</scope>
    <source>
        <strain evidence="3">GSL018</strain>
    </source>
</reference>
<evidence type="ECO:0000259" key="2">
    <source>
        <dbReference type="PROSITE" id="PS50405"/>
    </source>
</evidence>
<sequence>MWLDKALKVMGKEKSASSSNSAFSDTAPSWNELKTILSAKQTELGMDLDPDHINGPPNPYALERRFNKSVEPDVVLYRDHAAWCPYCQKIWLQLEEKRIPYRVEKINMRCYGDKPESFLRMMPSGQVPVAMIGGRVVADSASIARELEQRFPERPLLPAEGSAERQAADGLMRLERALFGKWMQWLTSGWNHEGLKQDFCKTLDLADKHLRSQGPFFLGADISLVDINFVPFLERMVASLLYYKGLNVRDPERWPGVCRWFEAMEQRPSYIATRGDFYSHVHDLPPQLGGCAPHPDGSAAAKAIDGVEGSSWRLPLPPLSGASFEPYSPGENPPVDMTEAAAKLIGNHEAIVRFAARGCGRPGPRPVSAPLSDPTAQPGVEHIDAVDAGLRHVAHALLVGVEGKQISAGALQVAAKGSGYPTGPVVDSASYLRDRVGVPRDLKLPAARQLRAHLNWLIDELESA</sequence>
<dbReference type="PANTHER" id="PTHR43968:SF14">
    <property type="entry name" value="GLUTATHIONE S-TRANSFERASE"/>
    <property type="match status" value="1"/>
</dbReference>
<dbReference type="Pfam" id="PF13410">
    <property type="entry name" value="GST_C_2"/>
    <property type="match status" value="1"/>
</dbReference>
<dbReference type="SUPFAM" id="SSF47616">
    <property type="entry name" value="GST C-terminal domain-like"/>
    <property type="match status" value="1"/>
</dbReference>
<dbReference type="Gene3D" id="1.20.1050.10">
    <property type="match status" value="1"/>
</dbReference>